<feature type="compositionally biased region" description="Polar residues" evidence="7">
    <location>
        <begin position="160"/>
        <end position="174"/>
    </location>
</feature>
<feature type="domain" description="Flagellar hook-associated protein 1 D2-like" evidence="10">
    <location>
        <begin position="197"/>
        <end position="276"/>
    </location>
</feature>
<keyword evidence="12" id="KW-0966">Cell projection</keyword>
<dbReference type="Pfam" id="PF00669">
    <property type="entry name" value="Flagellin_N"/>
    <property type="match status" value="1"/>
</dbReference>
<comment type="subcellular location">
    <subcellularLocation>
        <location evidence="1">Bacterial flagellum</location>
    </subcellularLocation>
    <subcellularLocation>
        <location evidence="2">Secreted</location>
    </subcellularLocation>
</comment>
<protein>
    <submittedName>
        <fullName evidence="11">Flagellar hook protein</fullName>
    </submittedName>
    <submittedName>
        <fullName evidence="12">Flagellar hook-associated protein 3</fullName>
    </submittedName>
</protein>
<dbReference type="AlphaFoldDB" id="A0A0K8QJY8"/>
<dbReference type="STRING" id="1475481.GCA_000953855_00548"/>
<dbReference type="RefSeq" id="WP_062534853.1">
    <property type="nucleotide sequence ID" value="NZ_DF970155.1"/>
</dbReference>
<name>A0A0K8QJY8_9GAMM</name>
<dbReference type="InterPro" id="IPR001029">
    <property type="entry name" value="Flagellin_N"/>
</dbReference>
<evidence type="ECO:0000256" key="6">
    <source>
        <dbReference type="SAM" id="Coils"/>
    </source>
</evidence>
<dbReference type="Pfam" id="PF21158">
    <property type="entry name" value="flgK_1st_1"/>
    <property type="match status" value="1"/>
</dbReference>
<evidence type="ECO:0000313" key="13">
    <source>
        <dbReference type="Proteomes" id="UP000253740"/>
    </source>
</evidence>
<dbReference type="GO" id="GO:0009424">
    <property type="term" value="C:bacterial-type flagellum hook"/>
    <property type="evidence" value="ECO:0007669"/>
    <property type="project" value="InterPro"/>
</dbReference>
<dbReference type="EMBL" id="DF952381">
    <property type="protein sequence ID" value="GAN45483.1"/>
    <property type="molecule type" value="Genomic_DNA"/>
</dbReference>
<dbReference type="PRINTS" id="PR00207">
    <property type="entry name" value="FLAGELLIN"/>
</dbReference>
<dbReference type="Gene3D" id="1.20.1330.10">
    <property type="entry name" value="f41 fragment of flagellin, N-terminal domain"/>
    <property type="match status" value="2"/>
</dbReference>
<dbReference type="NCBIfam" id="TIGR02550">
    <property type="entry name" value="flagell_flgL"/>
    <property type="match status" value="1"/>
</dbReference>
<gene>
    <name evidence="11" type="ORF">MBSD_2032</name>
    <name evidence="12" type="ORF">MBSD_n0539</name>
</gene>
<dbReference type="Proteomes" id="UP000253740">
    <property type="component" value="Unassembled WGS sequence"/>
</dbReference>
<evidence type="ECO:0000256" key="3">
    <source>
        <dbReference type="ARBA" id="ARBA00005709"/>
    </source>
</evidence>
<dbReference type="HOGENOM" id="CLU_024437_5_0_6"/>
<dbReference type="GO" id="GO:0071973">
    <property type="term" value="P:bacterial-type flagellum-dependent cell motility"/>
    <property type="evidence" value="ECO:0007669"/>
    <property type="project" value="InterPro"/>
</dbReference>
<comment type="similarity">
    <text evidence="3">Belongs to the bacterial flagellin family.</text>
</comment>
<keyword evidence="4" id="KW-0964">Secreted</keyword>
<dbReference type="EMBL" id="DF970155">
    <property type="protein sequence ID" value="GAP65250.1"/>
    <property type="molecule type" value="Genomic_DNA"/>
</dbReference>
<keyword evidence="12" id="KW-0969">Cilium</keyword>
<evidence type="ECO:0000259" key="8">
    <source>
        <dbReference type="Pfam" id="PF00669"/>
    </source>
</evidence>
<keyword evidence="5" id="KW-0975">Bacterial flagellum</keyword>
<evidence type="ECO:0000256" key="7">
    <source>
        <dbReference type="SAM" id="MobiDB-lite"/>
    </source>
</evidence>
<reference evidence="11" key="1">
    <citation type="submission" date="2015-03" db="EMBL/GenBank/DDBJ databases">
        <title>Draft genome sequence of Mizugakiibacter sediminis skMP5.</title>
        <authorList>
            <person name="Watanabe T."/>
            <person name="Kojima H."/>
            <person name="Fukui M."/>
        </authorList>
    </citation>
    <scope>NUCLEOTIDE SEQUENCE</scope>
    <source>
        <strain evidence="11">SkMP5</strain>
    </source>
</reference>
<evidence type="ECO:0000256" key="2">
    <source>
        <dbReference type="ARBA" id="ARBA00004613"/>
    </source>
</evidence>
<proteinExistence type="inferred from homology"/>
<dbReference type="OrthoDB" id="9768249at2"/>
<evidence type="ECO:0000256" key="1">
    <source>
        <dbReference type="ARBA" id="ARBA00004365"/>
    </source>
</evidence>
<dbReference type="SUPFAM" id="SSF64518">
    <property type="entry name" value="Phase 1 flagellin"/>
    <property type="match status" value="1"/>
</dbReference>
<dbReference type="InterPro" id="IPR049119">
    <property type="entry name" value="FlgK_D2-like"/>
</dbReference>
<dbReference type="GO" id="GO:0005198">
    <property type="term" value="F:structural molecule activity"/>
    <property type="evidence" value="ECO:0007669"/>
    <property type="project" value="InterPro"/>
</dbReference>
<dbReference type="Pfam" id="PF00700">
    <property type="entry name" value="Flagellin_C"/>
    <property type="match status" value="1"/>
</dbReference>
<feature type="region of interest" description="Disordered" evidence="7">
    <location>
        <begin position="158"/>
        <end position="178"/>
    </location>
</feature>
<sequence length="399" mass="41823">MRISTSWMQQQAVNAMLDRQSDLAVTQQQIATGRRILAPSDDPAGSARALDLTHFDAANTQYTRNIDAAGSRLALEEQALSSAGDVLQRVRELTVQGANATQTNETRHDIALELRQRLDQLVQIANSRDANGEYLFAGNATRTQPFVRSPAGVAYAGDQGQRSVATAPGETTATGDPGSDVFQRIPTGNGTFAVTAAAGNTGTAVVGANQVTDNAAWDGGTYDIRFTAPDAWQVVDGGGAVIASGSYGGNDTIAFKGVQVSIGGTPAAGDSFRVAPSATRDVFATIQDIADALDAPVANATDRAALNERLNRALENLDQASGRLVETRARVGARMNALEQQKNVNAGIGVQVKATLSGIQDLDYASAVSKLNLQLLGLQASQQAFVKVQGLSLFNYLSS</sequence>
<dbReference type="GO" id="GO:0005576">
    <property type="term" value="C:extracellular region"/>
    <property type="evidence" value="ECO:0007669"/>
    <property type="project" value="UniProtKB-SubCell"/>
</dbReference>
<dbReference type="InterPro" id="IPR013384">
    <property type="entry name" value="Flagell_FlgL"/>
</dbReference>
<dbReference type="PANTHER" id="PTHR42792:SF1">
    <property type="entry name" value="FLAGELLAR HOOK-ASSOCIATED PROTEIN 3"/>
    <property type="match status" value="1"/>
</dbReference>
<keyword evidence="13" id="KW-1185">Reference proteome</keyword>
<feature type="coiled-coil region" evidence="6">
    <location>
        <begin position="303"/>
        <end position="330"/>
    </location>
</feature>
<keyword evidence="6" id="KW-0175">Coiled coil</keyword>
<accession>A0A0K8QJY8</accession>
<evidence type="ECO:0000259" key="10">
    <source>
        <dbReference type="Pfam" id="PF21158"/>
    </source>
</evidence>
<dbReference type="PANTHER" id="PTHR42792">
    <property type="entry name" value="FLAGELLIN"/>
    <property type="match status" value="1"/>
</dbReference>
<feature type="domain" description="Flagellin C-terminal" evidence="9">
    <location>
        <begin position="314"/>
        <end position="397"/>
    </location>
</feature>
<dbReference type="InterPro" id="IPR046358">
    <property type="entry name" value="Flagellin_C"/>
</dbReference>
<evidence type="ECO:0000256" key="4">
    <source>
        <dbReference type="ARBA" id="ARBA00022525"/>
    </source>
</evidence>
<feature type="domain" description="Flagellin N-terminal" evidence="8">
    <location>
        <begin position="3"/>
        <end position="141"/>
    </location>
</feature>
<dbReference type="InterPro" id="IPR001492">
    <property type="entry name" value="Flagellin"/>
</dbReference>
<reference evidence="12" key="2">
    <citation type="submission" date="2015-08" db="EMBL/GenBank/DDBJ databases">
        <title>Complete DNA Sequence of Pseudomonas syringae pv. actinidiae, the Causal Agent of Kiwifruit Canker Disease.</title>
        <authorList>
            <person name="Rikkerink E.H.A."/>
            <person name="Fineran P.C."/>
        </authorList>
    </citation>
    <scope>NUCLEOTIDE SEQUENCE</scope>
    <source>
        <strain evidence="12">SkMP5</strain>
    </source>
</reference>
<evidence type="ECO:0000313" key="12">
    <source>
        <dbReference type="EMBL" id="GAP65250.1"/>
    </source>
</evidence>
<evidence type="ECO:0000256" key="5">
    <source>
        <dbReference type="ARBA" id="ARBA00023143"/>
    </source>
</evidence>
<keyword evidence="12" id="KW-0282">Flagellum</keyword>
<evidence type="ECO:0000259" key="9">
    <source>
        <dbReference type="Pfam" id="PF00700"/>
    </source>
</evidence>
<organism evidence="12">
    <name type="scientific">Mizugakiibacter sediminis</name>
    <dbReference type="NCBI Taxonomy" id="1475481"/>
    <lineage>
        <taxon>Bacteria</taxon>
        <taxon>Pseudomonadati</taxon>
        <taxon>Pseudomonadota</taxon>
        <taxon>Gammaproteobacteria</taxon>
        <taxon>Lysobacterales</taxon>
        <taxon>Rhodanobacteraceae</taxon>
        <taxon>Mizugakiibacter</taxon>
    </lineage>
</organism>
<evidence type="ECO:0000313" key="11">
    <source>
        <dbReference type="EMBL" id="GAN45483.1"/>
    </source>
</evidence>